<dbReference type="PANTHER" id="PTHR43537:SF45">
    <property type="entry name" value="GNTR FAMILY REGULATORY PROTEIN"/>
    <property type="match status" value="1"/>
</dbReference>
<dbReference type="Proteomes" id="UP001059617">
    <property type="component" value="Chromosome"/>
</dbReference>
<dbReference type="SMART" id="SM00345">
    <property type="entry name" value="HTH_GNTR"/>
    <property type="match status" value="1"/>
</dbReference>
<dbReference type="InterPro" id="IPR036390">
    <property type="entry name" value="WH_DNA-bd_sf"/>
</dbReference>
<dbReference type="EMBL" id="CP073720">
    <property type="protein sequence ID" value="UWP85520.1"/>
    <property type="molecule type" value="Genomic_DNA"/>
</dbReference>
<keyword evidence="1" id="KW-0805">Transcription regulation</keyword>
<dbReference type="CDD" id="cd07377">
    <property type="entry name" value="WHTH_GntR"/>
    <property type="match status" value="1"/>
</dbReference>
<keyword evidence="3" id="KW-0804">Transcription</keyword>
<dbReference type="SUPFAM" id="SSF48008">
    <property type="entry name" value="GntR ligand-binding domain-like"/>
    <property type="match status" value="1"/>
</dbReference>
<dbReference type="InterPro" id="IPR000524">
    <property type="entry name" value="Tscrpt_reg_HTH_GntR"/>
</dbReference>
<dbReference type="InterPro" id="IPR011711">
    <property type="entry name" value="GntR_C"/>
</dbReference>
<gene>
    <name evidence="5" type="ORF">Dfulv_15270</name>
</gene>
<dbReference type="Gene3D" id="1.20.120.530">
    <property type="entry name" value="GntR ligand-binding domain-like"/>
    <property type="match status" value="1"/>
</dbReference>
<reference evidence="5" key="1">
    <citation type="submission" date="2021-04" db="EMBL/GenBank/DDBJ databases">
        <authorList>
            <person name="Hartkoorn R.C."/>
            <person name="Beaudoing E."/>
            <person name="Hot D."/>
        </authorList>
    </citation>
    <scope>NUCLEOTIDE SEQUENCE</scope>
    <source>
        <strain evidence="5">NRRL B-16292</strain>
    </source>
</reference>
<name>A0ABY5W837_9ACTN</name>
<dbReference type="InterPro" id="IPR036388">
    <property type="entry name" value="WH-like_DNA-bd_sf"/>
</dbReference>
<dbReference type="Gene3D" id="1.10.10.10">
    <property type="entry name" value="Winged helix-like DNA-binding domain superfamily/Winged helix DNA-binding domain"/>
    <property type="match status" value="1"/>
</dbReference>
<proteinExistence type="predicted"/>
<keyword evidence="6" id="KW-1185">Reference proteome</keyword>
<dbReference type="InterPro" id="IPR008920">
    <property type="entry name" value="TF_FadR/GntR_C"/>
</dbReference>
<organism evidence="5 6">
    <name type="scientific">Dactylosporangium fulvum</name>
    <dbReference type="NCBI Taxonomy" id="53359"/>
    <lineage>
        <taxon>Bacteria</taxon>
        <taxon>Bacillati</taxon>
        <taxon>Actinomycetota</taxon>
        <taxon>Actinomycetes</taxon>
        <taxon>Micromonosporales</taxon>
        <taxon>Micromonosporaceae</taxon>
        <taxon>Dactylosporangium</taxon>
    </lineage>
</organism>
<dbReference type="SUPFAM" id="SSF46785">
    <property type="entry name" value="Winged helix' DNA-binding domain"/>
    <property type="match status" value="1"/>
</dbReference>
<evidence type="ECO:0000259" key="4">
    <source>
        <dbReference type="PROSITE" id="PS50949"/>
    </source>
</evidence>
<dbReference type="PANTHER" id="PTHR43537">
    <property type="entry name" value="TRANSCRIPTIONAL REGULATOR, GNTR FAMILY"/>
    <property type="match status" value="1"/>
</dbReference>
<dbReference type="PRINTS" id="PR00035">
    <property type="entry name" value="HTHGNTR"/>
</dbReference>
<dbReference type="RefSeq" id="WP_259863646.1">
    <property type="nucleotide sequence ID" value="NZ_BAAAST010000014.1"/>
</dbReference>
<dbReference type="Pfam" id="PF07729">
    <property type="entry name" value="FCD"/>
    <property type="match status" value="1"/>
</dbReference>
<dbReference type="PROSITE" id="PS50949">
    <property type="entry name" value="HTH_GNTR"/>
    <property type="match status" value="1"/>
</dbReference>
<accession>A0ABY5W837</accession>
<reference evidence="5" key="2">
    <citation type="submission" date="2022-09" db="EMBL/GenBank/DDBJ databases">
        <title>Biosynthetic gene clusters of Dactylosporangioum fulvum.</title>
        <authorList>
            <person name="Caradec T."/>
        </authorList>
    </citation>
    <scope>NUCLEOTIDE SEQUENCE</scope>
    <source>
        <strain evidence="5">NRRL B-16292</strain>
    </source>
</reference>
<dbReference type="Pfam" id="PF00392">
    <property type="entry name" value="GntR"/>
    <property type="match status" value="1"/>
</dbReference>
<dbReference type="SMART" id="SM00895">
    <property type="entry name" value="FCD"/>
    <property type="match status" value="1"/>
</dbReference>
<evidence type="ECO:0000313" key="6">
    <source>
        <dbReference type="Proteomes" id="UP001059617"/>
    </source>
</evidence>
<feature type="domain" description="HTH gntR-type" evidence="4">
    <location>
        <begin position="18"/>
        <end position="85"/>
    </location>
</feature>
<evidence type="ECO:0000256" key="2">
    <source>
        <dbReference type="ARBA" id="ARBA00023125"/>
    </source>
</evidence>
<sequence length="231" mass="25335">MAQPDVMVTQPTSKVQRSLLGSQIADQLRRDILLGMIKPGTRLSQQPLCERFGTSRMPIRDALQALTHEGLLTTDRGQHTIVAPLSRADLIDSYLIEGMLAGMAATRASENATPDDLENLASLHDGMVAAAAVGNQASMAELNWTFHRSINRLARSRKLLTALKILSVDLPRNFLIEMPERAGHSNAEHEAIIEAMRHHEHKKVGSLMTDHIVGSGHGLVEHLTLQGLELQ</sequence>
<evidence type="ECO:0000256" key="1">
    <source>
        <dbReference type="ARBA" id="ARBA00023015"/>
    </source>
</evidence>
<evidence type="ECO:0000256" key="3">
    <source>
        <dbReference type="ARBA" id="ARBA00023163"/>
    </source>
</evidence>
<evidence type="ECO:0000313" key="5">
    <source>
        <dbReference type="EMBL" id="UWP85520.1"/>
    </source>
</evidence>
<keyword evidence="2" id="KW-0238">DNA-binding</keyword>
<protein>
    <submittedName>
        <fullName evidence="5">GntR family transcriptional regulator</fullName>
    </submittedName>
</protein>